<dbReference type="Proteomes" id="UP001305027">
    <property type="component" value="Unassembled WGS sequence"/>
</dbReference>
<organism evidence="1 2">
    <name type="scientific">Pseudidiomarina fusca</name>
    <dbReference type="NCBI Taxonomy" id="2965078"/>
    <lineage>
        <taxon>Bacteria</taxon>
        <taxon>Pseudomonadati</taxon>
        <taxon>Pseudomonadota</taxon>
        <taxon>Gammaproteobacteria</taxon>
        <taxon>Alteromonadales</taxon>
        <taxon>Idiomarinaceae</taxon>
        <taxon>Pseudidiomarina</taxon>
    </lineage>
</organism>
<dbReference type="Pfam" id="PF08803">
    <property type="entry name" value="ydhR"/>
    <property type="match status" value="1"/>
</dbReference>
<accession>A0ABU3KZ98</accession>
<sequence length="100" mass="11018">MMKILQVDFPYAGPFGAEMAAQMQQLAESITQEPGFLWKIWTENQANGEAGGLYAFTDEASAQAYLEMHSARLKSFGVPSVRGRIFDINSELSTITKAPL</sequence>
<gene>
    <name evidence="1" type="ORF">NOG12_12010</name>
</gene>
<keyword evidence="1" id="KW-0503">Monooxygenase</keyword>
<dbReference type="Gene3D" id="3.30.70.100">
    <property type="match status" value="1"/>
</dbReference>
<dbReference type="InterPro" id="IPR011008">
    <property type="entry name" value="Dimeric_a/b-barrel"/>
</dbReference>
<evidence type="ECO:0000313" key="2">
    <source>
        <dbReference type="Proteomes" id="UP001305027"/>
    </source>
</evidence>
<dbReference type="InterPro" id="IPR014910">
    <property type="entry name" value="YdhR"/>
</dbReference>
<evidence type="ECO:0000313" key="1">
    <source>
        <dbReference type="EMBL" id="MDT7526796.1"/>
    </source>
</evidence>
<proteinExistence type="predicted"/>
<keyword evidence="2" id="KW-1185">Reference proteome</keyword>
<name>A0ABU3KZ98_9GAMM</name>
<comment type="caution">
    <text evidence="1">The sequence shown here is derived from an EMBL/GenBank/DDBJ whole genome shotgun (WGS) entry which is preliminary data.</text>
</comment>
<dbReference type="PANTHER" id="PTHR39169:SF1">
    <property type="entry name" value="MONOOXYGENASE YDHR-RELATED"/>
    <property type="match status" value="1"/>
</dbReference>
<reference evidence="1 2" key="1">
    <citation type="submission" date="2022-07" db="EMBL/GenBank/DDBJ databases">
        <title>Pseudidiomarina sp. nov, a marine bacterium isolated from Pacific Ocean.</title>
        <authorList>
            <person name="Wang Y."/>
        </authorList>
    </citation>
    <scope>NUCLEOTIDE SEQUENCE [LARGE SCALE GENOMIC DNA]</scope>
    <source>
        <strain evidence="1 2">GXY010</strain>
    </source>
</reference>
<dbReference type="EMBL" id="JANFPJ010000038">
    <property type="protein sequence ID" value="MDT7526796.1"/>
    <property type="molecule type" value="Genomic_DNA"/>
</dbReference>
<dbReference type="NCBIfam" id="NF008333">
    <property type="entry name" value="PRK11118.1"/>
    <property type="match status" value="1"/>
</dbReference>
<dbReference type="SUPFAM" id="SSF54909">
    <property type="entry name" value="Dimeric alpha+beta barrel"/>
    <property type="match status" value="1"/>
</dbReference>
<keyword evidence="1" id="KW-0560">Oxidoreductase</keyword>
<dbReference type="PANTHER" id="PTHR39169">
    <property type="match status" value="1"/>
</dbReference>
<protein>
    <submittedName>
        <fullName evidence="1">Monooxygenase</fullName>
    </submittedName>
</protein>
<dbReference type="GO" id="GO:0004497">
    <property type="term" value="F:monooxygenase activity"/>
    <property type="evidence" value="ECO:0007669"/>
    <property type="project" value="UniProtKB-KW"/>
</dbReference>